<keyword evidence="5 10" id="KW-0732">Signal</keyword>
<evidence type="ECO:0000256" key="8">
    <source>
        <dbReference type="ARBA" id="ARBA00023288"/>
    </source>
</evidence>
<dbReference type="FunFam" id="1.10.110.10:FF:000001">
    <property type="entry name" value="Bifunctional inhibitor/lipid-transfer protein/seed storage 2S albumin superfamily protein"/>
    <property type="match status" value="1"/>
</dbReference>
<comment type="caution">
    <text evidence="12">The sequence shown here is derived from an EMBL/GenBank/DDBJ whole genome shotgun (WGS) entry which is preliminary data.</text>
</comment>
<keyword evidence="6" id="KW-1015">Disulfide bond</keyword>
<keyword evidence="4" id="KW-0472">Membrane</keyword>
<organism evidence="12 13">
    <name type="scientific">Vitis rotundifolia</name>
    <name type="common">Muscadine grape</name>
    <dbReference type="NCBI Taxonomy" id="103349"/>
    <lineage>
        <taxon>Eukaryota</taxon>
        <taxon>Viridiplantae</taxon>
        <taxon>Streptophyta</taxon>
        <taxon>Embryophyta</taxon>
        <taxon>Tracheophyta</taxon>
        <taxon>Spermatophyta</taxon>
        <taxon>Magnoliopsida</taxon>
        <taxon>eudicotyledons</taxon>
        <taxon>Gunneridae</taxon>
        <taxon>Pentapetalae</taxon>
        <taxon>rosids</taxon>
        <taxon>Vitales</taxon>
        <taxon>Vitaceae</taxon>
        <taxon>Viteae</taxon>
        <taxon>Vitis</taxon>
    </lineage>
</organism>
<dbReference type="GO" id="GO:0005886">
    <property type="term" value="C:plasma membrane"/>
    <property type="evidence" value="ECO:0007669"/>
    <property type="project" value="UniProtKB-SubCell"/>
</dbReference>
<dbReference type="EMBL" id="JARBHA010000007">
    <property type="protein sequence ID" value="KAJ9696160.1"/>
    <property type="molecule type" value="Genomic_DNA"/>
</dbReference>
<feature type="compositionally biased region" description="Low complexity" evidence="9">
    <location>
        <begin position="107"/>
        <end position="124"/>
    </location>
</feature>
<evidence type="ECO:0000313" key="13">
    <source>
        <dbReference type="Proteomes" id="UP001168098"/>
    </source>
</evidence>
<proteinExistence type="inferred from homology"/>
<feature type="chain" id="PRO_5041468270" description="Bifunctional inhibitor/plant lipid transfer protein/seed storage helical domain-containing protein" evidence="10">
    <location>
        <begin position="25"/>
        <end position="185"/>
    </location>
</feature>
<evidence type="ECO:0000256" key="6">
    <source>
        <dbReference type="ARBA" id="ARBA00023157"/>
    </source>
</evidence>
<evidence type="ECO:0000256" key="9">
    <source>
        <dbReference type="SAM" id="MobiDB-lite"/>
    </source>
</evidence>
<evidence type="ECO:0000256" key="2">
    <source>
        <dbReference type="ARBA" id="ARBA00009748"/>
    </source>
</evidence>
<keyword evidence="8" id="KW-0449">Lipoprotein</keyword>
<dbReference type="GO" id="GO:0008289">
    <property type="term" value="F:lipid binding"/>
    <property type="evidence" value="ECO:0007669"/>
    <property type="project" value="InterPro"/>
</dbReference>
<dbReference type="SMART" id="SM00499">
    <property type="entry name" value="AAI"/>
    <property type="match status" value="1"/>
</dbReference>
<feature type="signal peptide" evidence="10">
    <location>
        <begin position="1"/>
        <end position="24"/>
    </location>
</feature>
<keyword evidence="7" id="KW-0325">Glycoprotein</keyword>
<evidence type="ECO:0000259" key="11">
    <source>
        <dbReference type="SMART" id="SM00499"/>
    </source>
</evidence>
<evidence type="ECO:0000256" key="4">
    <source>
        <dbReference type="ARBA" id="ARBA00022622"/>
    </source>
</evidence>
<evidence type="ECO:0000256" key="1">
    <source>
        <dbReference type="ARBA" id="ARBA00004609"/>
    </source>
</evidence>
<dbReference type="PRINTS" id="PR00382">
    <property type="entry name" value="LIPIDTRNSFER"/>
</dbReference>
<dbReference type="AlphaFoldDB" id="A0AA39DUL8"/>
<name>A0AA39DUL8_VITRO</name>
<dbReference type="SUPFAM" id="SSF47699">
    <property type="entry name" value="Bifunctional inhibitor/lipid-transfer protein/seed storage 2S albumin"/>
    <property type="match status" value="1"/>
</dbReference>
<dbReference type="Pfam" id="PF14368">
    <property type="entry name" value="LTP_2"/>
    <property type="match status" value="1"/>
</dbReference>
<evidence type="ECO:0000256" key="5">
    <source>
        <dbReference type="ARBA" id="ARBA00022729"/>
    </source>
</evidence>
<dbReference type="CDD" id="cd00010">
    <property type="entry name" value="AAI_LTSS"/>
    <property type="match status" value="1"/>
</dbReference>
<evidence type="ECO:0000256" key="7">
    <source>
        <dbReference type="ARBA" id="ARBA00023180"/>
    </source>
</evidence>
<sequence>MALRMTEIGLVLVLVAMLWGGVAAQSSCNRVIMGMTSCLNYITGNSSTPSSSCCSQLASVVQSQPQCLCSVLNGGGALLGITVNQTLAVALPGACSVQTPPVSQCNAASGPTTSATSPGSSPADSSDDTPEIPTTPSESGIPSGAGSKTVPSTDGSSSDGGIMDSPLHFVVLLFITSCVSTFTGF</sequence>
<comment type="similarity">
    <text evidence="2">Belongs to the plant LTP family.</text>
</comment>
<feature type="domain" description="Bifunctional inhibitor/plant lipid transfer protein/seed storage helical" evidence="11">
    <location>
        <begin position="28"/>
        <end position="105"/>
    </location>
</feature>
<keyword evidence="13" id="KW-1185">Reference proteome</keyword>
<dbReference type="InterPro" id="IPR043325">
    <property type="entry name" value="LTSS"/>
</dbReference>
<evidence type="ECO:0000313" key="12">
    <source>
        <dbReference type="EMBL" id="KAJ9696160.1"/>
    </source>
</evidence>
<dbReference type="InterPro" id="IPR036312">
    <property type="entry name" value="Bifun_inhib/LTP/seed_sf"/>
</dbReference>
<feature type="region of interest" description="Disordered" evidence="9">
    <location>
        <begin position="106"/>
        <end position="159"/>
    </location>
</feature>
<dbReference type="InterPro" id="IPR000528">
    <property type="entry name" value="Plant_nsLTP"/>
</dbReference>
<keyword evidence="4" id="KW-0336">GPI-anchor</keyword>
<dbReference type="GO" id="GO:0006869">
    <property type="term" value="P:lipid transport"/>
    <property type="evidence" value="ECO:0007669"/>
    <property type="project" value="InterPro"/>
</dbReference>
<evidence type="ECO:0000256" key="3">
    <source>
        <dbReference type="ARBA" id="ARBA00022475"/>
    </source>
</evidence>
<dbReference type="PANTHER" id="PTHR33044">
    <property type="entry name" value="BIFUNCTIONAL INHIBITOR/LIPID-TRANSFER PROTEIN/SEED STORAGE 2S ALBUMIN SUPERFAMILY PROTEIN-RELATED"/>
    <property type="match status" value="1"/>
</dbReference>
<gene>
    <name evidence="12" type="ORF">PVL29_008414</name>
</gene>
<dbReference type="Gene3D" id="1.10.110.10">
    <property type="entry name" value="Plant lipid-transfer and hydrophobic proteins"/>
    <property type="match status" value="1"/>
</dbReference>
<dbReference type="Proteomes" id="UP001168098">
    <property type="component" value="Unassembled WGS sequence"/>
</dbReference>
<comment type="subcellular location">
    <subcellularLocation>
        <location evidence="1">Cell membrane</location>
        <topology evidence="1">Lipid-anchor</topology>
        <topology evidence="1">GPI-anchor</topology>
    </subcellularLocation>
</comment>
<evidence type="ECO:0000256" key="10">
    <source>
        <dbReference type="SAM" id="SignalP"/>
    </source>
</evidence>
<dbReference type="InterPro" id="IPR016140">
    <property type="entry name" value="Bifunc_inhib/LTP/seed_store"/>
</dbReference>
<dbReference type="GO" id="GO:0098552">
    <property type="term" value="C:side of membrane"/>
    <property type="evidence" value="ECO:0007669"/>
    <property type="project" value="UniProtKB-KW"/>
</dbReference>
<keyword evidence="3" id="KW-1003">Cell membrane</keyword>
<protein>
    <recommendedName>
        <fullName evidence="11">Bifunctional inhibitor/plant lipid transfer protein/seed storage helical domain-containing protein</fullName>
    </recommendedName>
</protein>
<reference evidence="12 13" key="1">
    <citation type="journal article" date="2023" name="BMC Biotechnol.">
        <title>Vitis rotundifolia cv Carlos genome sequencing.</title>
        <authorList>
            <person name="Huff M."/>
            <person name="Hulse-Kemp A."/>
            <person name="Scheffler B."/>
            <person name="Youngblood R."/>
            <person name="Simpson S."/>
            <person name="Babiker E."/>
            <person name="Staton M."/>
        </authorList>
    </citation>
    <scope>NUCLEOTIDE SEQUENCE [LARGE SCALE GENOMIC DNA]</scope>
    <source>
        <tissue evidence="12">Leaf</tissue>
    </source>
</reference>
<accession>A0AA39DUL8</accession>